<comment type="caution">
    <text evidence="26">The sequence shown here is derived from an EMBL/GenBank/DDBJ whole genome shotgun (WGS) entry which is preliminary data.</text>
</comment>
<evidence type="ECO:0000256" key="1">
    <source>
        <dbReference type="ARBA" id="ARBA00001974"/>
    </source>
</evidence>
<feature type="binding site" evidence="22">
    <location>
        <position position="139"/>
    </location>
    <ligand>
        <name>FAD</name>
        <dbReference type="ChEBI" id="CHEBI:57692"/>
    </ligand>
</feature>
<dbReference type="InterPro" id="IPR002655">
    <property type="entry name" value="Acyl-CoA_oxidase_C"/>
</dbReference>
<dbReference type="Pfam" id="PF22924">
    <property type="entry name" value="ACOX_C_alpha1"/>
    <property type="match status" value="1"/>
</dbReference>
<dbReference type="InterPro" id="IPR055060">
    <property type="entry name" value="ACOX_C_alpha1"/>
</dbReference>
<evidence type="ECO:0000256" key="21">
    <source>
        <dbReference type="PIRNR" id="PIRNR000168"/>
    </source>
</evidence>
<reference evidence="26" key="1">
    <citation type="thesis" date="2020" institute="ProQuest LLC" country="789 East Eisenhower Parkway, Ann Arbor, MI, USA">
        <title>Comparative Genomics and Chromosome Evolution.</title>
        <authorList>
            <person name="Mudd A.B."/>
        </authorList>
    </citation>
    <scope>NUCLEOTIDE SEQUENCE</scope>
    <source>
        <strain evidence="26">1538</strain>
        <tissue evidence="26">Blood</tissue>
    </source>
</reference>
<gene>
    <name evidence="26" type="ORF">GDO54_008305</name>
</gene>
<comment type="catalytic activity">
    <reaction evidence="14">
        <text>hexanoyl-CoA + O2 = (2E)-hexenoyl-CoA + H2O2</text>
        <dbReference type="Rhea" id="RHEA:40311"/>
        <dbReference type="ChEBI" id="CHEBI:15379"/>
        <dbReference type="ChEBI" id="CHEBI:16240"/>
        <dbReference type="ChEBI" id="CHEBI:62077"/>
        <dbReference type="ChEBI" id="CHEBI:62620"/>
    </reaction>
    <physiologicalReaction direction="left-to-right" evidence="14">
        <dbReference type="Rhea" id="RHEA:40312"/>
    </physiologicalReaction>
</comment>
<dbReference type="Pfam" id="PF14749">
    <property type="entry name" value="Acyl-CoA_ox_N"/>
    <property type="match status" value="1"/>
</dbReference>
<keyword evidence="8" id="KW-0276">Fatty acid metabolism</keyword>
<comment type="catalytic activity">
    <reaction evidence="20">
        <text>tetradecanoyl-CoA + O2 = (2E)-tetradecenoyl-CoA + H2O2</text>
        <dbReference type="Rhea" id="RHEA:40183"/>
        <dbReference type="ChEBI" id="CHEBI:15379"/>
        <dbReference type="ChEBI" id="CHEBI:16240"/>
        <dbReference type="ChEBI" id="CHEBI:57385"/>
        <dbReference type="ChEBI" id="CHEBI:61405"/>
    </reaction>
    <physiologicalReaction direction="left-to-right" evidence="20">
        <dbReference type="Rhea" id="RHEA:40184"/>
    </physiologicalReaction>
</comment>
<comment type="catalytic activity">
    <reaction evidence="13">
        <text>(6Z,9Z,12Z,15Z,18Z,21Z)-tetracosahexaenoyl-CoA + O2 = (2E,6Z,9Z,12Z,15Z,18Z,21Z)-tetracosaheptaenoyl-CoA + H2O2</text>
        <dbReference type="Rhea" id="RHEA:39119"/>
        <dbReference type="ChEBI" id="CHEBI:15379"/>
        <dbReference type="ChEBI" id="CHEBI:16240"/>
        <dbReference type="ChEBI" id="CHEBI:74086"/>
        <dbReference type="ChEBI" id="CHEBI:76360"/>
    </reaction>
    <physiologicalReaction direction="left-to-right" evidence="13">
        <dbReference type="Rhea" id="RHEA:39120"/>
    </physiologicalReaction>
</comment>
<evidence type="ECO:0000256" key="8">
    <source>
        <dbReference type="ARBA" id="ARBA00022832"/>
    </source>
</evidence>
<keyword evidence="5" id="KW-0597">Phosphoprotein</keyword>
<feature type="domain" description="Acyl-CoA oxidase C-terminal" evidence="23">
    <location>
        <begin position="386"/>
        <end position="561"/>
    </location>
</feature>
<evidence type="ECO:0000256" key="19">
    <source>
        <dbReference type="ARBA" id="ARBA00048450"/>
    </source>
</evidence>
<evidence type="ECO:0000259" key="23">
    <source>
        <dbReference type="Pfam" id="PF01756"/>
    </source>
</evidence>
<evidence type="ECO:0000256" key="3">
    <source>
        <dbReference type="ARBA" id="ARBA00004846"/>
    </source>
</evidence>
<dbReference type="GO" id="GO:0033540">
    <property type="term" value="P:fatty acid beta-oxidation using acyl-CoA oxidase"/>
    <property type="evidence" value="ECO:0007669"/>
    <property type="project" value="TreeGrafter"/>
</dbReference>
<name>A0AAV3A9J5_PYXAD</name>
<dbReference type="EMBL" id="DYDO01000003">
    <property type="protein sequence ID" value="DBA27856.1"/>
    <property type="molecule type" value="Genomic_DNA"/>
</dbReference>
<evidence type="ECO:0000256" key="16">
    <source>
        <dbReference type="ARBA" id="ARBA00036750"/>
    </source>
</evidence>
<keyword evidence="7 21" id="KW-0274">FAD</keyword>
<dbReference type="Gene3D" id="1.20.140.10">
    <property type="entry name" value="Butyryl-CoA Dehydrogenase, subunit A, domain 3"/>
    <property type="match status" value="2"/>
</dbReference>
<evidence type="ECO:0000256" key="10">
    <source>
        <dbReference type="ARBA" id="ARBA00023098"/>
    </source>
</evidence>
<evidence type="ECO:0000259" key="25">
    <source>
        <dbReference type="Pfam" id="PF22924"/>
    </source>
</evidence>
<dbReference type="PIRSF" id="PIRSF000168">
    <property type="entry name" value="Acyl-CoA_oxidase"/>
    <property type="match status" value="1"/>
</dbReference>
<keyword evidence="11" id="KW-0576">Peroxisome</keyword>
<evidence type="ECO:0000256" key="9">
    <source>
        <dbReference type="ARBA" id="ARBA00023002"/>
    </source>
</evidence>
<dbReference type="GO" id="GO:0005504">
    <property type="term" value="F:fatty acid binding"/>
    <property type="evidence" value="ECO:0007669"/>
    <property type="project" value="TreeGrafter"/>
</dbReference>
<feature type="domain" description="Acyl-coenzyme A oxidase N-terminal" evidence="24">
    <location>
        <begin position="16"/>
        <end position="133"/>
    </location>
</feature>
<dbReference type="FunFam" id="1.20.140.10:FF:000007">
    <property type="entry name" value="Acyl-coenzyme A oxidase"/>
    <property type="match status" value="1"/>
</dbReference>
<dbReference type="Gene3D" id="1.10.540.10">
    <property type="entry name" value="Acyl-CoA dehydrogenase/oxidase, N-terminal domain"/>
    <property type="match status" value="1"/>
</dbReference>
<dbReference type="InterPro" id="IPR009100">
    <property type="entry name" value="AcylCoA_DH/oxidase_NM_dom_sf"/>
</dbReference>
<dbReference type="InterPro" id="IPR012258">
    <property type="entry name" value="Acyl-CoA_oxidase"/>
</dbReference>
<feature type="binding site" evidence="22">
    <location>
        <position position="178"/>
    </location>
    <ligand>
        <name>FAD</name>
        <dbReference type="ChEBI" id="CHEBI:57692"/>
    </ligand>
</feature>
<evidence type="ECO:0000256" key="13">
    <source>
        <dbReference type="ARBA" id="ARBA00036338"/>
    </source>
</evidence>
<evidence type="ECO:0000256" key="17">
    <source>
        <dbReference type="ARBA" id="ARBA00036791"/>
    </source>
</evidence>
<evidence type="ECO:0000256" key="5">
    <source>
        <dbReference type="ARBA" id="ARBA00022553"/>
    </source>
</evidence>
<protein>
    <recommendedName>
        <fullName evidence="21">Acyl-coenzyme A oxidase</fullName>
    </recommendedName>
</protein>
<dbReference type="GO" id="GO:0055088">
    <property type="term" value="P:lipid homeostasis"/>
    <property type="evidence" value="ECO:0007669"/>
    <property type="project" value="TreeGrafter"/>
</dbReference>
<evidence type="ECO:0000259" key="24">
    <source>
        <dbReference type="Pfam" id="PF14749"/>
    </source>
</evidence>
<evidence type="ECO:0000256" key="4">
    <source>
        <dbReference type="ARBA" id="ARBA00006288"/>
    </source>
</evidence>
<comment type="subcellular location">
    <subcellularLocation>
        <location evidence="2">Peroxisome</location>
    </subcellularLocation>
</comment>
<evidence type="ECO:0000256" key="18">
    <source>
        <dbReference type="ARBA" id="ARBA00048334"/>
    </source>
</evidence>
<evidence type="ECO:0000256" key="7">
    <source>
        <dbReference type="ARBA" id="ARBA00022827"/>
    </source>
</evidence>
<dbReference type="PANTHER" id="PTHR10909">
    <property type="entry name" value="ELECTRON TRANSPORT OXIDOREDUCTASE"/>
    <property type="match status" value="1"/>
</dbReference>
<comment type="catalytic activity">
    <reaction evidence="15">
        <text>(5Z,8Z,11Z,14Z,17Z)-eicosapentaenoyl-CoA + O2 = (2E,5Z,8Z,11Z,14Z,17Z)-eicosahexaenoyl-CoA + H2O2</text>
        <dbReference type="Rhea" id="RHEA:69643"/>
        <dbReference type="ChEBI" id="CHEBI:15379"/>
        <dbReference type="ChEBI" id="CHEBI:16240"/>
        <dbReference type="ChEBI" id="CHEBI:73862"/>
        <dbReference type="ChEBI" id="CHEBI:187901"/>
    </reaction>
    <physiologicalReaction direction="left-to-right" evidence="15">
        <dbReference type="Rhea" id="RHEA:69644"/>
    </physiologicalReaction>
</comment>
<evidence type="ECO:0000313" key="26">
    <source>
        <dbReference type="EMBL" id="DBA27856.1"/>
    </source>
</evidence>
<keyword evidence="9" id="KW-0560">Oxidoreductase</keyword>
<comment type="catalytic activity">
    <reaction evidence="16">
        <text>glutaryl-CoA + O2 = (2E)-glutaconyl-CoA + H2O2</text>
        <dbReference type="Rhea" id="RHEA:40315"/>
        <dbReference type="ChEBI" id="CHEBI:15379"/>
        <dbReference type="ChEBI" id="CHEBI:16240"/>
        <dbReference type="ChEBI" id="CHEBI:57353"/>
        <dbReference type="ChEBI" id="CHEBI:57378"/>
    </reaction>
    <physiologicalReaction direction="left-to-right" evidence="16">
        <dbReference type="Rhea" id="RHEA:40316"/>
    </physiologicalReaction>
</comment>
<comment type="catalytic activity">
    <reaction evidence="18">
        <text>octanoyl-CoA + O2 = (2E)-octenoyl-CoA + H2O2</text>
        <dbReference type="Rhea" id="RHEA:40175"/>
        <dbReference type="ChEBI" id="CHEBI:15379"/>
        <dbReference type="ChEBI" id="CHEBI:16240"/>
        <dbReference type="ChEBI" id="CHEBI:57386"/>
        <dbReference type="ChEBI" id="CHEBI:62242"/>
    </reaction>
    <physiologicalReaction direction="left-to-right" evidence="18">
        <dbReference type="Rhea" id="RHEA:40176"/>
    </physiologicalReaction>
</comment>
<dbReference type="InterPro" id="IPR037069">
    <property type="entry name" value="AcylCoA_DH/ox_N_sf"/>
</dbReference>
<keyword evidence="27" id="KW-1185">Reference proteome</keyword>
<evidence type="ECO:0000256" key="22">
    <source>
        <dbReference type="PIRSR" id="PIRSR000168-2"/>
    </source>
</evidence>
<comment type="pathway">
    <text evidence="3">Lipid metabolism; peroxisomal fatty acid beta-oxidation.</text>
</comment>
<dbReference type="Proteomes" id="UP001181693">
    <property type="component" value="Unassembled WGS sequence"/>
</dbReference>
<dbReference type="FunFam" id="1.20.140.10:FF:000005">
    <property type="entry name" value="Acyl-coenzyme A oxidase"/>
    <property type="match status" value="1"/>
</dbReference>
<accession>A0AAV3A9J5</accession>
<dbReference type="GO" id="GO:0005777">
    <property type="term" value="C:peroxisome"/>
    <property type="evidence" value="ECO:0007669"/>
    <property type="project" value="UniProtKB-SubCell"/>
</dbReference>
<evidence type="ECO:0000256" key="2">
    <source>
        <dbReference type="ARBA" id="ARBA00004275"/>
    </source>
</evidence>
<dbReference type="FunFam" id="1.10.540.10:FF:000006">
    <property type="entry name" value="Acyl-coenzyme A oxidase"/>
    <property type="match status" value="1"/>
</dbReference>
<dbReference type="SUPFAM" id="SSF56645">
    <property type="entry name" value="Acyl-CoA dehydrogenase NM domain-like"/>
    <property type="match status" value="1"/>
</dbReference>
<evidence type="ECO:0000256" key="20">
    <source>
        <dbReference type="ARBA" id="ARBA00048946"/>
    </source>
</evidence>
<comment type="catalytic activity">
    <reaction evidence="17">
        <text>dodecanoyl-CoA + O2 = (2E)-dodecenoyl-CoA + H2O2</text>
        <dbReference type="Rhea" id="RHEA:40171"/>
        <dbReference type="ChEBI" id="CHEBI:15379"/>
        <dbReference type="ChEBI" id="CHEBI:16240"/>
        <dbReference type="ChEBI" id="CHEBI:57330"/>
        <dbReference type="ChEBI" id="CHEBI:57375"/>
    </reaction>
    <physiologicalReaction direction="left-to-right" evidence="17">
        <dbReference type="Rhea" id="RHEA:40172"/>
    </physiologicalReaction>
</comment>
<evidence type="ECO:0000313" key="27">
    <source>
        <dbReference type="Proteomes" id="UP001181693"/>
    </source>
</evidence>
<keyword evidence="10" id="KW-0443">Lipid metabolism</keyword>
<keyword evidence="6 21" id="KW-0285">Flavoprotein</keyword>
<dbReference type="InterPro" id="IPR029320">
    <property type="entry name" value="Acyl-CoA_ox_N"/>
</dbReference>
<sequence length="565" mass="63615">MNPDLSRERATASFSPETLTYILDGGPERTRRRREIESLVINDPTFQNEDPNFLSRSERYELAIKKSSQMVRKIREHGISDPEEIYWFKSFVHRGRPEPLDLHLGMFLPTLMSQATPEQQDRFFMRAWNLEIIGTYAQTEMGHGTHLRGLETTATYDPSTQEFVLNSPTVSSIKWWPGGLGKTSNHAVVLAQLYTQGECKGLHAFIVPIRQMGTHEPLPDPEPQILNFQTQQYKLFPLLATAYAFNFVGSYMSQTYHRITGDIQQGNLSELPELHALSAGLKAFTTWAASTGIEECRMACGGHGYSRCSGIPDIYVTFTPACTYEGENTVMMLQTARFLFKSYNAALAGERLDGMVSYLNDVSSQRVQPQPLAGRSQISDINDVLSLVEAYKQRAAWLVVGAARNVHADLKRGKRKEDAWNKNSVDLVRASQAHCHYVVVKLFVDKLSEVLDAASNRILSSLCLLYALHGISKNTGDFLQAGLLTSSQIEQVEQRVKDLLAVIRPNAVALVDAFDYSDTQLSSVLGRYDGNVYENMFEWAKKSPLNKTQVHESFHKYLKPLQSKL</sequence>
<dbReference type="PANTHER" id="PTHR10909:SF250">
    <property type="entry name" value="PEROXISOMAL ACYL-COENZYME A OXIDASE 1"/>
    <property type="match status" value="1"/>
</dbReference>
<dbReference type="AlphaFoldDB" id="A0AAV3A9J5"/>
<comment type="similarity">
    <text evidence="4 21">Belongs to the acyl-CoA oxidase family.</text>
</comment>
<evidence type="ECO:0000256" key="11">
    <source>
        <dbReference type="ARBA" id="ARBA00023140"/>
    </source>
</evidence>
<dbReference type="GO" id="GO:0071949">
    <property type="term" value="F:FAD binding"/>
    <property type="evidence" value="ECO:0007669"/>
    <property type="project" value="InterPro"/>
</dbReference>
<dbReference type="InterPro" id="IPR036250">
    <property type="entry name" value="AcylCo_DH-like_C"/>
</dbReference>
<organism evidence="26 27">
    <name type="scientific">Pyxicephalus adspersus</name>
    <name type="common">African bullfrog</name>
    <dbReference type="NCBI Taxonomy" id="30357"/>
    <lineage>
        <taxon>Eukaryota</taxon>
        <taxon>Metazoa</taxon>
        <taxon>Chordata</taxon>
        <taxon>Craniata</taxon>
        <taxon>Vertebrata</taxon>
        <taxon>Euteleostomi</taxon>
        <taxon>Amphibia</taxon>
        <taxon>Batrachia</taxon>
        <taxon>Anura</taxon>
        <taxon>Neobatrachia</taxon>
        <taxon>Ranoidea</taxon>
        <taxon>Pyxicephalidae</taxon>
        <taxon>Pyxicephalinae</taxon>
        <taxon>Pyxicephalus</taxon>
    </lineage>
</organism>
<comment type="catalytic activity">
    <reaction evidence="19">
        <text>octadecanoyl-CoA + O2 = (2E)-octadecenoyl-CoA + H2O2</text>
        <dbReference type="Rhea" id="RHEA:38971"/>
        <dbReference type="ChEBI" id="CHEBI:15379"/>
        <dbReference type="ChEBI" id="CHEBI:16240"/>
        <dbReference type="ChEBI" id="CHEBI:57394"/>
        <dbReference type="ChEBI" id="CHEBI:71412"/>
    </reaction>
    <physiologicalReaction direction="left-to-right" evidence="19">
        <dbReference type="Rhea" id="RHEA:38972"/>
    </physiologicalReaction>
</comment>
<evidence type="ECO:0000256" key="14">
    <source>
        <dbReference type="ARBA" id="ARBA00036399"/>
    </source>
</evidence>
<evidence type="ECO:0000256" key="15">
    <source>
        <dbReference type="ARBA" id="ARBA00036444"/>
    </source>
</evidence>
<comment type="cofactor">
    <cofactor evidence="1">
        <name>FAD</name>
        <dbReference type="ChEBI" id="CHEBI:57692"/>
    </cofactor>
</comment>
<comment type="catalytic activity">
    <reaction evidence="12">
        <text>decanoyl-CoA + O2 = (2E)-decenoyl-CoA + H2O2</text>
        <dbReference type="Rhea" id="RHEA:40179"/>
        <dbReference type="ChEBI" id="CHEBI:15379"/>
        <dbReference type="ChEBI" id="CHEBI:16240"/>
        <dbReference type="ChEBI" id="CHEBI:61406"/>
        <dbReference type="ChEBI" id="CHEBI:61430"/>
    </reaction>
    <physiologicalReaction direction="left-to-right" evidence="12">
        <dbReference type="Rhea" id="RHEA:40180"/>
    </physiologicalReaction>
</comment>
<dbReference type="Pfam" id="PF01756">
    <property type="entry name" value="ACOX"/>
    <property type="match status" value="1"/>
</dbReference>
<feature type="domain" description="Acyl-CoA oxidase C-alpha1" evidence="25">
    <location>
        <begin position="211"/>
        <end position="339"/>
    </location>
</feature>
<dbReference type="GO" id="GO:0003997">
    <property type="term" value="F:acyl-CoA oxidase activity"/>
    <property type="evidence" value="ECO:0007669"/>
    <property type="project" value="InterPro"/>
</dbReference>
<dbReference type="SUPFAM" id="SSF47203">
    <property type="entry name" value="Acyl-CoA dehydrogenase C-terminal domain-like"/>
    <property type="match status" value="2"/>
</dbReference>
<evidence type="ECO:0000256" key="12">
    <source>
        <dbReference type="ARBA" id="ARBA00036151"/>
    </source>
</evidence>
<evidence type="ECO:0000256" key="6">
    <source>
        <dbReference type="ARBA" id="ARBA00022630"/>
    </source>
</evidence>
<proteinExistence type="inferred from homology"/>
<dbReference type="GO" id="GO:0000038">
    <property type="term" value="P:very long-chain fatty acid metabolic process"/>
    <property type="evidence" value="ECO:0007669"/>
    <property type="project" value="TreeGrafter"/>
</dbReference>